<dbReference type="Gene3D" id="3.40.190.10">
    <property type="entry name" value="Periplasmic binding protein-like II"/>
    <property type="match status" value="1"/>
</dbReference>
<sequence length="116" mass="13293">MYSPDFAKKKDLATHFMTAYLKAVRLYDNAFLYGSENKDKIAKIMSDYMKTPVEQLDQMNMPLLDPNGFVDPKAIKSDEDWYVEQGSIKQPISADKVVNSEFVKAAVEKIGEYKKQ</sequence>
<dbReference type="RefSeq" id="WP_307410231.1">
    <property type="nucleotide sequence ID" value="NZ_JAUSTW010000006.1"/>
</dbReference>
<reference evidence="1 2" key="1">
    <citation type="submission" date="2023-07" db="EMBL/GenBank/DDBJ databases">
        <title>Genomic Encyclopedia of Type Strains, Phase IV (KMG-IV): sequencing the most valuable type-strain genomes for metagenomic binning, comparative biology and taxonomic classification.</title>
        <authorList>
            <person name="Goeker M."/>
        </authorList>
    </citation>
    <scope>NUCLEOTIDE SEQUENCE [LARGE SCALE GENOMIC DNA]</scope>
    <source>
        <strain evidence="1 2">DSM 27594</strain>
    </source>
</reference>
<organism evidence="1 2">
    <name type="scientific">Neobacillus ginsengisoli</name>
    <dbReference type="NCBI Taxonomy" id="904295"/>
    <lineage>
        <taxon>Bacteria</taxon>
        <taxon>Bacillati</taxon>
        <taxon>Bacillota</taxon>
        <taxon>Bacilli</taxon>
        <taxon>Bacillales</taxon>
        <taxon>Bacillaceae</taxon>
        <taxon>Neobacillus</taxon>
    </lineage>
</organism>
<gene>
    <name evidence="1" type="ORF">J2S10_003594</name>
</gene>
<dbReference type="Proteomes" id="UP001224122">
    <property type="component" value="Unassembled WGS sequence"/>
</dbReference>
<evidence type="ECO:0000313" key="2">
    <source>
        <dbReference type="Proteomes" id="UP001224122"/>
    </source>
</evidence>
<evidence type="ECO:0000313" key="1">
    <source>
        <dbReference type="EMBL" id="MDQ0200405.1"/>
    </source>
</evidence>
<dbReference type="EMBL" id="JAUSTW010000006">
    <property type="protein sequence ID" value="MDQ0200405.1"/>
    <property type="molecule type" value="Genomic_DNA"/>
</dbReference>
<accession>A0ABT9XXV4</accession>
<proteinExistence type="predicted"/>
<comment type="caution">
    <text evidence="1">The sequence shown here is derived from an EMBL/GenBank/DDBJ whole genome shotgun (WGS) entry which is preliminary data.</text>
</comment>
<keyword evidence="2" id="KW-1185">Reference proteome</keyword>
<name>A0ABT9XXV4_9BACI</name>
<protein>
    <submittedName>
        <fullName evidence="1">ABC-type nitrate/sulfonate/bicarbonate transport system substrate-binding protein</fullName>
    </submittedName>
</protein>